<dbReference type="EMBL" id="KZ453612">
    <property type="protein sequence ID" value="PKA47066.1"/>
    <property type="molecule type" value="Genomic_DNA"/>
</dbReference>
<evidence type="ECO:0000256" key="3">
    <source>
        <dbReference type="RuleBase" id="RU003616"/>
    </source>
</evidence>
<proteinExistence type="inferred from homology"/>
<comment type="similarity">
    <text evidence="2 3">Belongs to the small heat shock protein (HSP20) family.</text>
</comment>
<dbReference type="InterPro" id="IPR002068">
    <property type="entry name" value="A-crystallin/Hsp20_dom"/>
</dbReference>
<name>A0A2H9ZUW6_9ASPA</name>
<evidence type="ECO:0000256" key="4">
    <source>
        <dbReference type="SAM" id="MobiDB-lite"/>
    </source>
</evidence>
<dbReference type="InterPro" id="IPR031107">
    <property type="entry name" value="Small_HSP"/>
</dbReference>
<accession>A0A2H9ZUW6</accession>
<dbReference type="InterPro" id="IPR008978">
    <property type="entry name" value="HSP20-like_chaperone"/>
</dbReference>
<protein>
    <submittedName>
        <fullName evidence="6">18.6 kDa class III heat shock protein</fullName>
    </submittedName>
</protein>
<dbReference type="OrthoDB" id="1431247at2759"/>
<keyword evidence="1 6" id="KW-0346">Stress response</keyword>
<reference evidence="6 7" key="1">
    <citation type="journal article" date="2017" name="Nature">
        <title>The Apostasia genome and the evolution of orchids.</title>
        <authorList>
            <person name="Zhang G.Q."/>
            <person name="Liu K.W."/>
            <person name="Li Z."/>
            <person name="Lohaus R."/>
            <person name="Hsiao Y.Y."/>
            <person name="Niu S.C."/>
            <person name="Wang J.Y."/>
            <person name="Lin Y.C."/>
            <person name="Xu Q."/>
            <person name="Chen L.J."/>
            <person name="Yoshida K."/>
            <person name="Fujiwara S."/>
            <person name="Wang Z.W."/>
            <person name="Zhang Y.Q."/>
            <person name="Mitsuda N."/>
            <person name="Wang M."/>
            <person name="Liu G.H."/>
            <person name="Pecoraro L."/>
            <person name="Huang H.X."/>
            <person name="Xiao X.J."/>
            <person name="Lin M."/>
            <person name="Wu X.Y."/>
            <person name="Wu W.L."/>
            <person name="Chen Y.Y."/>
            <person name="Chang S.B."/>
            <person name="Sakamoto S."/>
            <person name="Ohme-Takagi M."/>
            <person name="Yagi M."/>
            <person name="Zeng S.J."/>
            <person name="Shen C.Y."/>
            <person name="Yeh C.M."/>
            <person name="Luo Y.B."/>
            <person name="Tsai W.C."/>
            <person name="Van de Peer Y."/>
            <person name="Liu Z.J."/>
        </authorList>
    </citation>
    <scope>NUCLEOTIDE SEQUENCE [LARGE SCALE GENOMIC DNA]</scope>
    <source>
        <strain evidence="7">cv. Shenzhen</strain>
        <tissue evidence="6">Stem</tissue>
    </source>
</reference>
<evidence type="ECO:0000256" key="2">
    <source>
        <dbReference type="PROSITE-ProRule" id="PRU00285"/>
    </source>
</evidence>
<evidence type="ECO:0000313" key="7">
    <source>
        <dbReference type="Proteomes" id="UP000236161"/>
    </source>
</evidence>
<organism evidence="6 7">
    <name type="scientific">Apostasia shenzhenica</name>
    <dbReference type="NCBI Taxonomy" id="1088818"/>
    <lineage>
        <taxon>Eukaryota</taxon>
        <taxon>Viridiplantae</taxon>
        <taxon>Streptophyta</taxon>
        <taxon>Embryophyta</taxon>
        <taxon>Tracheophyta</taxon>
        <taxon>Spermatophyta</taxon>
        <taxon>Magnoliopsida</taxon>
        <taxon>Liliopsida</taxon>
        <taxon>Asparagales</taxon>
        <taxon>Orchidaceae</taxon>
        <taxon>Apostasioideae</taxon>
        <taxon>Apostasia</taxon>
    </lineage>
</organism>
<evidence type="ECO:0000313" key="6">
    <source>
        <dbReference type="EMBL" id="PKA47066.1"/>
    </source>
</evidence>
<sequence>MADSILLDSAVSRLLNLPETLDRIAGFTAGRGHDNRHASNGADAGSGMRVGEEKGFGSVPVDILETSKSYTFFLDVPGLPKSEIQVTLEDDQVLIVKSSGKRKLEDGEDEGCKYLRLERKSASPKFIRKFRLPEDANSSAITAKCEEGVLTVVVEKLPPAESKSKTVKVAID</sequence>
<dbReference type="PROSITE" id="PS01031">
    <property type="entry name" value="SHSP"/>
    <property type="match status" value="1"/>
</dbReference>
<dbReference type="Pfam" id="PF00011">
    <property type="entry name" value="HSP20"/>
    <property type="match status" value="1"/>
</dbReference>
<evidence type="ECO:0000256" key="1">
    <source>
        <dbReference type="ARBA" id="ARBA00023016"/>
    </source>
</evidence>
<dbReference type="SUPFAM" id="SSF49764">
    <property type="entry name" value="HSP20-like chaperones"/>
    <property type="match status" value="1"/>
</dbReference>
<dbReference type="CDD" id="cd06464">
    <property type="entry name" value="ACD_sHsps-like"/>
    <property type="match status" value="1"/>
</dbReference>
<feature type="region of interest" description="Disordered" evidence="4">
    <location>
        <begin position="29"/>
        <end position="48"/>
    </location>
</feature>
<feature type="domain" description="SHSP" evidence="5">
    <location>
        <begin position="52"/>
        <end position="172"/>
    </location>
</feature>
<dbReference type="PANTHER" id="PTHR11527">
    <property type="entry name" value="HEAT-SHOCK PROTEIN 20 FAMILY MEMBER"/>
    <property type="match status" value="1"/>
</dbReference>
<evidence type="ECO:0000259" key="5">
    <source>
        <dbReference type="PROSITE" id="PS01031"/>
    </source>
</evidence>
<keyword evidence="7" id="KW-1185">Reference proteome</keyword>
<dbReference type="STRING" id="1088818.A0A2H9ZUW6"/>
<gene>
    <name evidence="6" type="primary">HSP18.6</name>
    <name evidence="6" type="ORF">AXF42_Ash011740</name>
</gene>
<dbReference type="Proteomes" id="UP000236161">
    <property type="component" value="Unassembled WGS sequence"/>
</dbReference>
<dbReference type="AlphaFoldDB" id="A0A2H9ZUW6"/>
<dbReference type="Gene3D" id="2.60.40.790">
    <property type="match status" value="1"/>
</dbReference>